<sequence length="361" mass="41240">MRILQVITSLMTGGAERLIVDITKRLREYGHVVDVVVFNGVETPFMRQLERTGCRIYLLSIGGSVYNPRYILDLRKIMRDYDIVHTHNTSPQFFTAIASVFTSKIAAVTTEHNTSNRRRNNKLWRPIDRWMYNRYRHVICISDQAEKNLRTHLGSKHHTPITTIYNGIDVDACHSAEPIAGMHPANKFVVVMVAAFRKQKDQKTLIEAIAQLPQQEFELWLAGDGDTRAEIEQFVVDKNLAQQVKFLGNRTDVPNLLHTADAICMSSHYEGLSLSNLEGMSAGRPFIATDVDGLREVTAGYGILFPHEDAAALAKIIKKLRDDKAYYQKTAEDCYRRACMFDIKRMIDAYEAIYRQILNQE</sequence>
<feature type="domain" description="Glycosyltransferase subfamily 4-like N-terminal" evidence="2">
    <location>
        <begin position="13"/>
        <end position="171"/>
    </location>
</feature>
<dbReference type="Gene3D" id="3.40.50.2000">
    <property type="entry name" value="Glycogen Phosphorylase B"/>
    <property type="match status" value="2"/>
</dbReference>
<evidence type="ECO:0000313" key="3">
    <source>
        <dbReference type="EMBL" id="EHO71542.1"/>
    </source>
</evidence>
<dbReference type="EMBL" id="AGWK01000027">
    <property type="protein sequence ID" value="EHO71542.1"/>
    <property type="molecule type" value="Genomic_DNA"/>
</dbReference>
<dbReference type="PANTHER" id="PTHR12526:SF630">
    <property type="entry name" value="GLYCOSYLTRANSFERASE"/>
    <property type="match status" value="1"/>
</dbReference>
<dbReference type="InterPro" id="IPR028098">
    <property type="entry name" value="Glyco_trans_4-like_N"/>
</dbReference>
<dbReference type="InterPro" id="IPR001296">
    <property type="entry name" value="Glyco_trans_1"/>
</dbReference>
<dbReference type="GO" id="GO:0016757">
    <property type="term" value="F:glycosyltransferase activity"/>
    <property type="evidence" value="ECO:0007669"/>
    <property type="project" value="InterPro"/>
</dbReference>
<dbReference type="HOGENOM" id="CLU_009583_0_1_10"/>
<dbReference type="Pfam" id="PF00534">
    <property type="entry name" value="Glycos_transf_1"/>
    <property type="match status" value="1"/>
</dbReference>
<protein>
    <recommendedName>
        <fullName evidence="5">Glycosyltransferase subfamily 4-like N-terminal domain-containing protein</fullName>
    </recommendedName>
</protein>
<feature type="domain" description="Glycosyl transferase family 1" evidence="1">
    <location>
        <begin position="184"/>
        <end position="332"/>
    </location>
</feature>
<dbReference type="STRING" id="883158.HMPREF9140_00860"/>
<comment type="caution">
    <text evidence="3">The sequence shown here is derived from an EMBL/GenBank/DDBJ whole genome shotgun (WGS) entry which is preliminary data.</text>
</comment>
<dbReference type="Proteomes" id="UP000016023">
    <property type="component" value="Unassembled WGS sequence"/>
</dbReference>
<evidence type="ECO:0000313" key="4">
    <source>
        <dbReference type="Proteomes" id="UP000016023"/>
    </source>
</evidence>
<dbReference type="Pfam" id="PF13439">
    <property type="entry name" value="Glyco_transf_4"/>
    <property type="match status" value="1"/>
</dbReference>
<proteinExistence type="predicted"/>
<dbReference type="SUPFAM" id="SSF53756">
    <property type="entry name" value="UDP-Glycosyltransferase/glycogen phosphorylase"/>
    <property type="match status" value="1"/>
</dbReference>
<dbReference type="PANTHER" id="PTHR12526">
    <property type="entry name" value="GLYCOSYLTRANSFERASE"/>
    <property type="match status" value="1"/>
</dbReference>
<organism evidence="3 4">
    <name type="scientific">Prevotella micans F0438</name>
    <dbReference type="NCBI Taxonomy" id="883158"/>
    <lineage>
        <taxon>Bacteria</taxon>
        <taxon>Pseudomonadati</taxon>
        <taxon>Bacteroidota</taxon>
        <taxon>Bacteroidia</taxon>
        <taxon>Bacteroidales</taxon>
        <taxon>Prevotellaceae</taxon>
        <taxon>Prevotella</taxon>
    </lineage>
</organism>
<dbReference type="eggNOG" id="COG0438">
    <property type="taxonomic scope" value="Bacteria"/>
</dbReference>
<dbReference type="AlphaFoldDB" id="H1Q1S2"/>
<dbReference type="PATRIC" id="fig|883158.3.peg.866"/>
<dbReference type="RefSeq" id="WP_006951981.1">
    <property type="nucleotide sequence ID" value="NZ_JH594521.1"/>
</dbReference>
<gene>
    <name evidence="3" type="ORF">HMPREF9140_00860</name>
</gene>
<evidence type="ECO:0000259" key="2">
    <source>
        <dbReference type="Pfam" id="PF13439"/>
    </source>
</evidence>
<name>H1Q1S2_9BACT</name>
<accession>H1Q1S2</accession>
<evidence type="ECO:0008006" key="5">
    <source>
        <dbReference type="Google" id="ProtNLM"/>
    </source>
</evidence>
<reference evidence="3 4" key="1">
    <citation type="submission" date="2011-12" db="EMBL/GenBank/DDBJ databases">
        <title>The Genome Sequence of Prevotella micans F0438.</title>
        <authorList>
            <consortium name="The Broad Institute Genome Sequencing Platform"/>
            <person name="Earl A."/>
            <person name="Ward D."/>
            <person name="Feldgarden M."/>
            <person name="Gevers D."/>
            <person name="Izard J."/>
            <person name="Baranova O.V."/>
            <person name="Blanton J.M."/>
            <person name="Wade W.G."/>
            <person name="Dewhirst F.E."/>
            <person name="Young S.K."/>
            <person name="Zeng Q."/>
            <person name="Gargeya S."/>
            <person name="Fitzgerald M."/>
            <person name="Haas B."/>
            <person name="Abouelleil A."/>
            <person name="Alvarado L."/>
            <person name="Arachchi H.M."/>
            <person name="Berlin A."/>
            <person name="Chapman S.B."/>
            <person name="Gearin G."/>
            <person name="Goldberg J."/>
            <person name="Griggs A."/>
            <person name="Gujja S."/>
            <person name="Hansen M."/>
            <person name="Heiman D."/>
            <person name="Howarth C."/>
            <person name="Larimer J."/>
            <person name="Lui A."/>
            <person name="MacDonald P.J.P."/>
            <person name="McCowen C."/>
            <person name="Montmayeur A."/>
            <person name="Murphy C."/>
            <person name="Neiman D."/>
            <person name="Pearson M."/>
            <person name="Priest M."/>
            <person name="Roberts A."/>
            <person name="Saif S."/>
            <person name="Shea T."/>
            <person name="Sisk P."/>
            <person name="Stolte C."/>
            <person name="Sykes S."/>
            <person name="Wortman J."/>
            <person name="Nusbaum C."/>
            <person name="Birren B."/>
        </authorList>
    </citation>
    <scope>NUCLEOTIDE SEQUENCE [LARGE SCALE GENOMIC DNA]</scope>
    <source>
        <strain evidence="3 4">F0438</strain>
    </source>
</reference>
<keyword evidence="4" id="KW-1185">Reference proteome</keyword>
<evidence type="ECO:0000259" key="1">
    <source>
        <dbReference type="Pfam" id="PF00534"/>
    </source>
</evidence>